<feature type="domain" description="CMP/dCMP-type deaminase" evidence="5">
    <location>
        <begin position="6"/>
        <end position="131"/>
    </location>
</feature>
<reference evidence="6 7" key="1">
    <citation type="journal article" date="2023" name="ISME J.">
        <title>Cultivation and genomic characterization of novel and ubiquitous marine nitrite-oxidizing bacteria from the Nitrospirales.</title>
        <authorList>
            <person name="Mueller A.J."/>
            <person name="Daebeler A."/>
            <person name="Herbold C.W."/>
            <person name="Kirkegaard R.H."/>
            <person name="Daims H."/>
        </authorList>
    </citation>
    <scope>NUCLEOTIDE SEQUENCE [LARGE SCALE GENOMIC DNA]</scope>
    <source>
        <strain evidence="6 7">EB</strain>
    </source>
</reference>
<evidence type="ECO:0000313" key="6">
    <source>
        <dbReference type="EMBL" id="MDT7043657.1"/>
    </source>
</evidence>
<proteinExistence type="inferred from homology"/>
<dbReference type="CDD" id="cd01283">
    <property type="entry name" value="cytidine_deaminase"/>
    <property type="match status" value="1"/>
</dbReference>
<keyword evidence="2" id="KW-0479">Metal-binding</keyword>
<protein>
    <submittedName>
        <fullName evidence="6">Cytidine deaminase</fullName>
        <ecNumber evidence="6">3.5.4.5</ecNumber>
    </submittedName>
</protein>
<dbReference type="PANTHER" id="PTHR11644">
    <property type="entry name" value="CYTIDINE DEAMINASE"/>
    <property type="match status" value="1"/>
</dbReference>
<keyword evidence="3 6" id="KW-0378">Hydrolase</keyword>
<dbReference type="RefSeq" id="WP_313834222.1">
    <property type="nucleotide sequence ID" value="NZ_JAQOUE010000001.1"/>
</dbReference>
<comment type="caution">
    <text evidence="6">The sequence shown here is derived from an EMBL/GenBank/DDBJ whole genome shotgun (WGS) entry which is preliminary data.</text>
</comment>
<accession>A0ABU3KB81</accession>
<dbReference type="PROSITE" id="PS51747">
    <property type="entry name" value="CYT_DCMP_DEAMINASES_2"/>
    <property type="match status" value="1"/>
</dbReference>
<evidence type="ECO:0000313" key="7">
    <source>
        <dbReference type="Proteomes" id="UP001250932"/>
    </source>
</evidence>
<dbReference type="InterPro" id="IPR050202">
    <property type="entry name" value="Cyt/Deoxycyt_deaminase"/>
</dbReference>
<dbReference type="SUPFAM" id="SSF53927">
    <property type="entry name" value="Cytidine deaminase-like"/>
    <property type="match status" value="1"/>
</dbReference>
<sequence>MSENFLDIPPLIKAAEAAFQHAVAPSSGFRVGAALQTQEGPLFTGCNIESPVYLGICAERVALFKALSEGYRKFLALAIVCEEGVPCPPCGTCRQLLWEFSPGLHIVLDNKFGETQIRIIEHLLPDVFERGGRKPFKNKEL</sequence>
<dbReference type="PANTHER" id="PTHR11644:SF2">
    <property type="entry name" value="CYTIDINE DEAMINASE"/>
    <property type="match status" value="1"/>
</dbReference>
<dbReference type="Gene3D" id="3.40.140.10">
    <property type="entry name" value="Cytidine Deaminase, domain 2"/>
    <property type="match status" value="1"/>
</dbReference>
<dbReference type="Pfam" id="PF00383">
    <property type="entry name" value="dCMP_cyt_deam_1"/>
    <property type="match status" value="1"/>
</dbReference>
<dbReference type="InterPro" id="IPR002125">
    <property type="entry name" value="CMP_dCMP_dom"/>
</dbReference>
<comment type="similarity">
    <text evidence="1">Belongs to the cytidine and deoxycytidylate deaminase family.</text>
</comment>
<keyword evidence="7" id="KW-1185">Reference proteome</keyword>
<evidence type="ECO:0000256" key="4">
    <source>
        <dbReference type="ARBA" id="ARBA00022833"/>
    </source>
</evidence>
<dbReference type="EMBL" id="JAQOUE010000001">
    <property type="protein sequence ID" value="MDT7043657.1"/>
    <property type="molecule type" value="Genomic_DNA"/>
</dbReference>
<organism evidence="6 7">
    <name type="scientific">Candidatus Nitronereus thalassa</name>
    <dbReference type="NCBI Taxonomy" id="3020898"/>
    <lineage>
        <taxon>Bacteria</taxon>
        <taxon>Pseudomonadati</taxon>
        <taxon>Nitrospirota</taxon>
        <taxon>Nitrospiria</taxon>
        <taxon>Nitrospirales</taxon>
        <taxon>Nitrospiraceae</taxon>
        <taxon>Candidatus Nitronereus</taxon>
    </lineage>
</organism>
<keyword evidence="4" id="KW-0862">Zinc</keyword>
<dbReference type="NCBIfam" id="NF004064">
    <property type="entry name" value="PRK05578.1"/>
    <property type="match status" value="1"/>
</dbReference>
<dbReference type="Proteomes" id="UP001250932">
    <property type="component" value="Unassembled WGS sequence"/>
</dbReference>
<gene>
    <name evidence="6" type="ORF">PPG34_14975</name>
</gene>
<dbReference type="EC" id="3.5.4.5" evidence="6"/>
<name>A0ABU3KB81_9BACT</name>
<dbReference type="InterPro" id="IPR016192">
    <property type="entry name" value="APOBEC/CMP_deaminase_Zn-bd"/>
</dbReference>
<evidence type="ECO:0000256" key="2">
    <source>
        <dbReference type="ARBA" id="ARBA00022723"/>
    </source>
</evidence>
<evidence type="ECO:0000256" key="1">
    <source>
        <dbReference type="ARBA" id="ARBA00006576"/>
    </source>
</evidence>
<evidence type="ECO:0000256" key="3">
    <source>
        <dbReference type="ARBA" id="ARBA00022801"/>
    </source>
</evidence>
<evidence type="ECO:0000259" key="5">
    <source>
        <dbReference type="PROSITE" id="PS51747"/>
    </source>
</evidence>
<dbReference type="GO" id="GO:0004126">
    <property type="term" value="F:cytidine deaminase activity"/>
    <property type="evidence" value="ECO:0007669"/>
    <property type="project" value="UniProtKB-EC"/>
</dbReference>
<dbReference type="PROSITE" id="PS00903">
    <property type="entry name" value="CYT_DCMP_DEAMINASES_1"/>
    <property type="match status" value="1"/>
</dbReference>
<dbReference type="InterPro" id="IPR016193">
    <property type="entry name" value="Cytidine_deaminase-like"/>
</dbReference>